<name>A0AA36ANF9_OCTVU</name>
<gene>
    <name evidence="1" type="ORF">OCTVUL_1B009217</name>
</gene>
<protein>
    <submittedName>
        <fullName evidence="1">Uncharacterized protein</fullName>
    </submittedName>
</protein>
<dbReference type="InterPro" id="IPR036388">
    <property type="entry name" value="WH-like_DNA-bd_sf"/>
</dbReference>
<dbReference type="AlphaFoldDB" id="A0AA36ANF9"/>
<dbReference type="Gene3D" id="1.10.10.10">
    <property type="entry name" value="Winged helix-like DNA-binding domain superfamily/Winged helix DNA-binding domain"/>
    <property type="match status" value="1"/>
</dbReference>
<reference evidence="1" key="1">
    <citation type="submission" date="2023-08" db="EMBL/GenBank/DDBJ databases">
        <authorList>
            <person name="Alioto T."/>
            <person name="Alioto T."/>
            <person name="Gomez Garrido J."/>
        </authorList>
    </citation>
    <scope>NUCLEOTIDE SEQUENCE</scope>
</reference>
<dbReference type="EMBL" id="OX597815">
    <property type="protein sequence ID" value="CAI9718242.1"/>
    <property type="molecule type" value="Genomic_DNA"/>
</dbReference>
<accession>A0AA36ANF9</accession>
<evidence type="ECO:0000313" key="1">
    <source>
        <dbReference type="EMBL" id="CAI9718242.1"/>
    </source>
</evidence>
<dbReference type="Proteomes" id="UP001162480">
    <property type="component" value="Chromosome 2"/>
</dbReference>
<keyword evidence="2" id="KW-1185">Reference proteome</keyword>
<sequence>MPKRIYCSVEEKLNLADRIGNGEMKAKISRENGVPEFTLREEDTECKKEPPSLLSQELTSTFLPVEDVGEAYEELIQVEEMPVVKGHGARRRRRPPTFLIAVWNVNQRILQDRPRTNNAAEEFHSVMKLLAGEIHLNISKLIKTLKEGSK</sequence>
<proteinExistence type="predicted"/>
<evidence type="ECO:0000313" key="2">
    <source>
        <dbReference type="Proteomes" id="UP001162480"/>
    </source>
</evidence>
<organism evidence="1 2">
    <name type="scientific">Octopus vulgaris</name>
    <name type="common">Common octopus</name>
    <dbReference type="NCBI Taxonomy" id="6645"/>
    <lineage>
        <taxon>Eukaryota</taxon>
        <taxon>Metazoa</taxon>
        <taxon>Spiralia</taxon>
        <taxon>Lophotrochozoa</taxon>
        <taxon>Mollusca</taxon>
        <taxon>Cephalopoda</taxon>
        <taxon>Coleoidea</taxon>
        <taxon>Octopodiformes</taxon>
        <taxon>Octopoda</taxon>
        <taxon>Incirrata</taxon>
        <taxon>Octopodidae</taxon>
        <taxon>Octopus</taxon>
    </lineage>
</organism>